<protein>
    <recommendedName>
        <fullName evidence="1">SET domain-containing protein</fullName>
    </recommendedName>
</protein>
<comment type="caution">
    <text evidence="2">The sequence shown here is derived from an EMBL/GenBank/DDBJ whole genome shotgun (WGS) entry which is preliminary data.</text>
</comment>
<proteinExistence type="predicted"/>
<evidence type="ECO:0000313" key="2">
    <source>
        <dbReference type="EMBL" id="CAK8994280.1"/>
    </source>
</evidence>
<organism evidence="2 3">
    <name type="scientific">Durusdinium trenchii</name>
    <dbReference type="NCBI Taxonomy" id="1381693"/>
    <lineage>
        <taxon>Eukaryota</taxon>
        <taxon>Sar</taxon>
        <taxon>Alveolata</taxon>
        <taxon>Dinophyceae</taxon>
        <taxon>Suessiales</taxon>
        <taxon>Symbiodiniaceae</taxon>
        <taxon>Durusdinium</taxon>
    </lineage>
</organism>
<dbReference type="InterPro" id="IPR001214">
    <property type="entry name" value="SET_dom"/>
</dbReference>
<evidence type="ECO:0000313" key="3">
    <source>
        <dbReference type="Proteomes" id="UP001642484"/>
    </source>
</evidence>
<accession>A0ABP0HZF4</accession>
<dbReference type="PANTHER" id="PTHR47436:SF1">
    <property type="entry name" value="SET DOMAIN-CONTAINING PROTEIN"/>
    <property type="match status" value="1"/>
</dbReference>
<dbReference type="PANTHER" id="PTHR47436">
    <property type="entry name" value="HISTONE-LYSINE N-METHYLTRANSFERASE ATXR2"/>
    <property type="match status" value="1"/>
</dbReference>
<dbReference type="SUPFAM" id="SSF82199">
    <property type="entry name" value="SET domain"/>
    <property type="match status" value="1"/>
</dbReference>
<dbReference type="CDD" id="cd20071">
    <property type="entry name" value="SET_SMYD"/>
    <property type="match status" value="1"/>
</dbReference>
<reference evidence="2 3" key="1">
    <citation type="submission" date="2024-02" db="EMBL/GenBank/DDBJ databases">
        <authorList>
            <person name="Chen Y."/>
            <person name="Shah S."/>
            <person name="Dougan E. K."/>
            <person name="Thang M."/>
            <person name="Chan C."/>
        </authorList>
    </citation>
    <scope>NUCLEOTIDE SEQUENCE [LARGE SCALE GENOMIC DNA]</scope>
</reference>
<name>A0ABP0HZF4_9DINO</name>
<feature type="domain" description="SET" evidence="1">
    <location>
        <begin position="357"/>
        <end position="455"/>
    </location>
</feature>
<evidence type="ECO:0000259" key="1">
    <source>
        <dbReference type="PROSITE" id="PS50280"/>
    </source>
</evidence>
<dbReference type="Gene3D" id="2.170.270.10">
    <property type="entry name" value="SET domain"/>
    <property type="match status" value="1"/>
</dbReference>
<gene>
    <name evidence="2" type="ORF">CCMP2556_LOCUS3584</name>
</gene>
<dbReference type="InterPro" id="IPR046341">
    <property type="entry name" value="SET_dom_sf"/>
</dbReference>
<dbReference type="Pfam" id="PF00856">
    <property type="entry name" value="SET"/>
    <property type="match status" value="1"/>
</dbReference>
<keyword evidence="3" id="KW-1185">Reference proteome</keyword>
<dbReference type="PROSITE" id="PS50280">
    <property type="entry name" value="SET"/>
    <property type="match status" value="1"/>
</dbReference>
<sequence length="496" mass="54486">MTERLLTGAAMLGEGPDPNWVDNFSSFILSQDYDQAREVLRAAISRGVSSQLAEQYAKVLEDFLQKRDEVEHPVILAQHDQCIVRQTVNGQGRGLFVPSYQTWGVQLWKQRPLAFMQSGISRRSVQVCCACLLPIGSLASQLRHVGLDPPAGAEEILLTNGDQVGEEGPKEGFTPGQVFPCAEGCSEVFCTEACRAWALAESSHAILCRSRMEPSSSSALQSLEQLADEADQEHLLLLAHAVAQMILARKAGASEEQVKHRFAYQFASAPWKTLAENETDAQAREEWFAQAWELLKSIFAFEDLAVEFLDPELLSGLLGTFELVNMCVSIPHPLNLHGPRLRLLGEELAAALVKLQEPLQDSDSEPGEEDADDAEGEVINGAEALESACTGQLFENVMGTALCEALAFINHSCLPNCRVEFASGSQFEANGPGLWLYCVSRRPLVPGDEVLMAYVPSVVGKPLEVRQQKMKKFGFECNCRSCETDKVLEMEVEPPT</sequence>
<dbReference type="InterPro" id="IPR044237">
    <property type="entry name" value="ATXR2-like"/>
</dbReference>
<dbReference type="Proteomes" id="UP001642484">
    <property type="component" value="Unassembled WGS sequence"/>
</dbReference>
<dbReference type="EMBL" id="CAXAMN010001425">
    <property type="protein sequence ID" value="CAK8994280.1"/>
    <property type="molecule type" value="Genomic_DNA"/>
</dbReference>